<keyword evidence="2" id="KW-1185">Reference proteome</keyword>
<proteinExistence type="predicted"/>
<gene>
    <name evidence="1" type="ORF">M9H77_26326</name>
</gene>
<organism evidence="1 2">
    <name type="scientific">Catharanthus roseus</name>
    <name type="common">Madagascar periwinkle</name>
    <name type="synonym">Vinca rosea</name>
    <dbReference type="NCBI Taxonomy" id="4058"/>
    <lineage>
        <taxon>Eukaryota</taxon>
        <taxon>Viridiplantae</taxon>
        <taxon>Streptophyta</taxon>
        <taxon>Embryophyta</taxon>
        <taxon>Tracheophyta</taxon>
        <taxon>Spermatophyta</taxon>
        <taxon>Magnoliopsida</taxon>
        <taxon>eudicotyledons</taxon>
        <taxon>Gunneridae</taxon>
        <taxon>Pentapetalae</taxon>
        <taxon>asterids</taxon>
        <taxon>lamiids</taxon>
        <taxon>Gentianales</taxon>
        <taxon>Apocynaceae</taxon>
        <taxon>Rauvolfioideae</taxon>
        <taxon>Vinceae</taxon>
        <taxon>Catharanthinae</taxon>
        <taxon>Catharanthus</taxon>
    </lineage>
</organism>
<name>A0ACC0ADL6_CATRO</name>
<accession>A0ACC0ADL6</accession>
<sequence>MSERFQAAALVAAPCYPNAVVWSDENLVAVASGHLVTILNPSTPFGPRGLITLTASKPFPIGVIQREDILSPCMLPISLTREIKPCARSISWSPIGFAPNGGCLLAVCTTEGRVKLYRMPFCEYSAEWIEVMDITETLYTYLVNFNFWETGNLSLRDAEEQHNEGQPDQSSADGWLISGFEKQYMRRKKQKVDEIGHGNQVDKNVNDLICVPDHKGKHLKRKSGKVPESCIIPLITAEQYTSRSSMLSALVVAWSPILRLTSVVEETSPSNLFGGCSVLAVGMKSGRISFWRVLEPQCYSSMDGRDSVAVSLIGFLQPHDFWVTAVSWGLHESDVSNPQLLLATGSSNGSVKIWQAYGKELIDPSKIDHAPLSLLKEVVTTDSSPISVLSLLVPEKSQGIMLLAIGKGSGSVEVWIGNLRTSKFDKSGSFNAHEHIVTGLAWAFGGRCLYSCGQDDSMHSWILHENSLNEVPIPSNTPGLRSSFDVPIVYDSCFGIAVSPGNLAVAVAHCFDTHLLNPMYQERSQKAAVVFLWIGGQQLDLIWDIYPDFDIEDFPGLAEKELMSWDNNIIWSLNQYHNVEKPLVLWDVVAALSAFKQSAPKYLDHILLKWMTSLFRSQFDVLSARSSEIFKFLSSLTTRQLHILNLIGRHVVLKGLSSNHTDSKGKDFQELNVTEEQNIVWSFMLQYSEKELRERLLYTNFSGAISLASFSSTDLSKHGCWTPVGFGQMMKWVEINMDDMKDHLKLLAREVGEFKKRQFSSICKHITEDRCSFCSASVPFESAEVAFCNGVKNDDGVGQRHKLARCAVSMMVCPITPPWFCKSCKRWASHLAPPSLFSMSKYPSDLNAPESSFCGKPIKPFCPFCGILMQRLQPEFLLSPSPV</sequence>
<dbReference type="Proteomes" id="UP001060085">
    <property type="component" value="Linkage Group LG06"/>
</dbReference>
<evidence type="ECO:0000313" key="1">
    <source>
        <dbReference type="EMBL" id="KAI5657533.1"/>
    </source>
</evidence>
<evidence type="ECO:0000313" key="2">
    <source>
        <dbReference type="Proteomes" id="UP001060085"/>
    </source>
</evidence>
<comment type="caution">
    <text evidence="1">The sequence shown here is derived from an EMBL/GenBank/DDBJ whole genome shotgun (WGS) entry which is preliminary data.</text>
</comment>
<dbReference type="EMBL" id="CM044706">
    <property type="protein sequence ID" value="KAI5657533.1"/>
    <property type="molecule type" value="Genomic_DNA"/>
</dbReference>
<reference evidence="2" key="1">
    <citation type="journal article" date="2023" name="Nat. Plants">
        <title>Single-cell RNA sequencing provides a high-resolution roadmap for understanding the multicellular compartmentation of specialized metabolism.</title>
        <authorList>
            <person name="Sun S."/>
            <person name="Shen X."/>
            <person name="Li Y."/>
            <person name="Li Y."/>
            <person name="Wang S."/>
            <person name="Li R."/>
            <person name="Zhang H."/>
            <person name="Shen G."/>
            <person name="Guo B."/>
            <person name="Wei J."/>
            <person name="Xu J."/>
            <person name="St-Pierre B."/>
            <person name="Chen S."/>
            <person name="Sun C."/>
        </authorList>
    </citation>
    <scope>NUCLEOTIDE SEQUENCE [LARGE SCALE GENOMIC DNA]</scope>
</reference>
<protein>
    <submittedName>
        <fullName evidence="1">Uncharacterized protein</fullName>
    </submittedName>
</protein>